<evidence type="ECO:0000313" key="4">
    <source>
        <dbReference type="Proteomes" id="UP000306791"/>
    </source>
</evidence>
<comment type="similarity">
    <text evidence="1">Belongs to the SIP oxidoreductase family.</text>
</comment>
<keyword evidence="4" id="KW-1185">Reference proteome</keyword>
<dbReference type="SUPFAM" id="SSF63380">
    <property type="entry name" value="Riboflavin synthase domain-like"/>
    <property type="match status" value="1"/>
</dbReference>
<dbReference type="Gene3D" id="2.40.30.10">
    <property type="entry name" value="Translation factors"/>
    <property type="match status" value="1"/>
</dbReference>
<dbReference type="PANTHER" id="PTHR30157:SF0">
    <property type="entry name" value="NADPH-DEPENDENT FERRIC-CHELATE REDUCTASE"/>
    <property type="match status" value="1"/>
</dbReference>
<dbReference type="Pfam" id="PF08021">
    <property type="entry name" value="FAD_binding_9"/>
    <property type="match status" value="1"/>
</dbReference>
<evidence type="ECO:0000313" key="3">
    <source>
        <dbReference type="EMBL" id="TLM77795.1"/>
    </source>
</evidence>
<dbReference type="EMBL" id="VANI01000009">
    <property type="protein sequence ID" value="TLM77795.1"/>
    <property type="molecule type" value="Genomic_DNA"/>
</dbReference>
<dbReference type="InterPro" id="IPR013113">
    <property type="entry name" value="SIP_FAD-bd"/>
</dbReference>
<dbReference type="Proteomes" id="UP000306791">
    <property type="component" value="Unassembled WGS sequence"/>
</dbReference>
<comment type="caution">
    <text evidence="3">The sequence shown here is derived from an EMBL/GenBank/DDBJ whole genome shotgun (WGS) entry which is preliminary data.</text>
</comment>
<sequence>MPKPAPRELQVIGSRQITPNMLRVTLGGEGLHGFPEDQESAYVKLLFNQGEGQRPLMRTYTIRHQRESEIDIDFALHEHPGPASAWAMQAKPGDKILVGGPGARKLIHPEGDWFLLVGDMTALPAISVNLALLPQNARGHAIIEITSEEDRQPLQCPPGVEIHWVVCRDINAPGGQLLSEIRALAWPEGRVSVWCACEFSTMRQLRDLFRNERPIEPSMRYISSYWKFGLSEDQHKQVKREDEETAALD</sequence>
<name>A0ABY2UIJ7_9GAMM</name>
<dbReference type="Pfam" id="PF04954">
    <property type="entry name" value="SIP"/>
    <property type="match status" value="1"/>
</dbReference>
<proteinExistence type="inferred from homology"/>
<evidence type="ECO:0000256" key="1">
    <source>
        <dbReference type="ARBA" id="ARBA00035644"/>
    </source>
</evidence>
<dbReference type="InterPro" id="IPR017938">
    <property type="entry name" value="Riboflavin_synthase-like_b-brl"/>
</dbReference>
<accession>A0ABY2UIJ7</accession>
<dbReference type="PROSITE" id="PS51384">
    <property type="entry name" value="FAD_FR"/>
    <property type="match status" value="1"/>
</dbReference>
<organism evidence="3 4">
    <name type="scientific">Microbulbifer harenosus</name>
    <dbReference type="NCBI Taxonomy" id="2576840"/>
    <lineage>
        <taxon>Bacteria</taxon>
        <taxon>Pseudomonadati</taxon>
        <taxon>Pseudomonadota</taxon>
        <taxon>Gammaproteobacteria</taxon>
        <taxon>Cellvibrionales</taxon>
        <taxon>Microbulbiferaceae</taxon>
        <taxon>Microbulbifer</taxon>
    </lineage>
</organism>
<protein>
    <submittedName>
        <fullName evidence="3">Siderophore-interacting protein</fullName>
    </submittedName>
</protein>
<dbReference type="InterPro" id="IPR039374">
    <property type="entry name" value="SIP_fam"/>
</dbReference>
<dbReference type="PANTHER" id="PTHR30157">
    <property type="entry name" value="FERRIC REDUCTASE, NADPH-DEPENDENT"/>
    <property type="match status" value="1"/>
</dbReference>
<dbReference type="CDD" id="cd06193">
    <property type="entry name" value="siderophore_interacting"/>
    <property type="match status" value="1"/>
</dbReference>
<evidence type="ECO:0000259" key="2">
    <source>
        <dbReference type="PROSITE" id="PS51384"/>
    </source>
</evidence>
<gene>
    <name evidence="3" type="ORF">FDY93_09430</name>
</gene>
<dbReference type="Gene3D" id="3.40.50.80">
    <property type="entry name" value="Nucleotide-binding domain of ferredoxin-NADP reductase (FNR) module"/>
    <property type="match status" value="1"/>
</dbReference>
<dbReference type="InterPro" id="IPR007037">
    <property type="entry name" value="SIP_rossman_dom"/>
</dbReference>
<dbReference type="InterPro" id="IPR017927">
    <property type="entry name" value="FAD-bd_FR_type"/>
</dbReference>
<reference evidence="3 4" key="1">
    <citation type="submission" date="2019-05" db="EMBL/GenBank/DDBJ databases">
        <title>Microbulbifer harenosus sp. nov., an alginate-degrading bacterium isolated from coastal sand.</title>
        <authorList>
            <person name="Huang H."/>
            <person name="Mo K."/>
            <person name="Bao S."/>
        </authorList>
    </citation>
    <scope>NUCLEOTIDE SEQUENCE [LARGE SCALE GENOMIC DNA]</scope>
    <source>
        <strain evidence="3 4">HB161719</strain>
    </source>
</reference>
<dbReference type="RefSeq" id="WP_138235472.1">
    <property type="nucleotide sequence ID" value="NZ_CP185860.1"/>
</dbReference>
<feature type="domain" description="FAD-binding FR-type" evidence="2">
    <location>
        <begin position="4"/>
        <end position="108"/>
    </location>
</feature>
<dbReference type="InterPro" id="IPR039261">
    <property type="entry name" value="FNR_nucleotide-bd"/>
</dbReference>